<reference evidence="1 2" key="1">
    <citation type="submission" date="2011-07" db="EMBL/GenBank/DDBJ databases">
        <authorList>
            <person name="Coyne R."/>
            <person name="Brami D."/>
            <person name="Johnson J."/>
            <person name="Hostetler J."/>
            <person name="Hannick L."/>
            <person name="Clark T."/>
            <person name="Cassidy-Hanley D."/>
            <person name="Inman J."/>
        </authorList>
    </citation>
    <scope>NUCLEOTIDE SEQUENCE [LARGE SCALE GENOMIC DNA]</scope>
    <source>
        <strain evidence="1 2">G5</strain>
    </source>
</reference>
<organism evidence="1 2">
    <name type="scientific">Ichthyophthirius multifiliis</name>
    <name type="common">White spot disease agent</name>
    <name type="synonym">Ich</name>
    <dbReference type="NCBI Taxonomy" id="5932"/>
    <lineage>
        <taxon>Eukaryota</taxon>
        <taxon>Sar</taxon>
        <taxon>Alveolata</taxon>
        <taxon>Ciliophora</taxon>
        <taxon>Intramacronucleata</taxon>
        <taxon>Oligohymenophorea</taxon>
        <taxon>Hymenostomatida</taxon>
        <taxon>Ophryoglenina</taxon>
        <taxon>Ichthyophthirius</taxon>
    </lineage>
</organism>
<protein>
    <submittedName>
        <fullName evidence="1">Uncharacterized protein</fullName>
    </submittedName>
</protein>
<proteinExistence type="predicted"/>
<keyword evidence="2" id="KW-1185">Reference proteome</keyword>
<evidence type="ECO:0000313" key="2">
    <source>
        <dbReference type="Proteomes" id="UP000008983"/>
    </source>
</evidence>
<dbReference type="Proteomes" id="UP000008983">
    <property type="component" value="Unassembled WGS sequence"/>
</dbReference>
<dbReference type="RefSeq" id="XP_004036734.1">
    <property type="nucleotide sequence ID" value="XM_004036686.1"/>
</dbReference>
<gene>
    <name evidence="1" type="ORF">IMG5_072010</name>
</gene>
<name>G0QPX0_ICHMU</name>
<sequence>MKKNPQKKYNKIDQETRDKIIKELILNPKNIKKVIQIKTQNIIHNNKKQFLGFRIIWSKTIFMQGHIYDLLKRRSKQQKNNTRSKNKYNIKHCNFNNIIRPFKLFNISFYLNAISRLSFLKIGCFRYPQGNIKIIIRAFIENIIRLIIIYIRKSRRNAIINAFYLRGENYIRKNIQKLNISIKQKKT</sequence>
<accession>G0QPX0</accession>
<dbReference type="EMBL" id="GL983583">
    <property type="protein sequence ID" value="EGR32748.1"/>
    <property type="molecule type" value="Genomic_DNA"/>
</dbReference>
<dbReference type="InParanoid" id="G0QPX0"/>
<evidence type="ECO:0000313" key="1">
    <source>
        <dbReference type="EMBL" id="EGR32748.1"/>
    </source>
</evidence>
<dbReference type="GeneID" id="14908913"/>
<dbReference type="AlphaFoldDB" id="G0QPX0"/>